<proteinExistence type="predicted"/>
<dbReference type="EMBL" id="CM001219">
    <property type="protein sequence ID" value="AES69551.1"/>
    <property type="molecule type" value="Genomic_DNA"/>
</dbReference>
<reference evidence="1 3" key="1">
    <citation type="journal article" date="2011" name="Nature">
        <title>The Medicago genome provides insight into the evolution of rhizobial symbioses.</title>
        <authorList>
            <person name="Young N.D."/>
            <person name="Debelle F."/>
            <person name="Oldroyd G.E."/>
            <person name="Geurts R."/>
            <person name="Cannon S.B."/>
            <person name="Udvardi M.K."/>
            <person name="Benedito V.A."/>
            <person name="Mayer K.F."/>
            <person name="Gouzy J."/>
            <person name="Schoof H."/>
            <person name="Van de Peer Y."/>
            <person name="Proost S."/>
            <person name="Cook D.R."/>
            <person name="Meyers B.C."/>
            <person name="Spannagl M."/>
            <person name="Cheung F."/>
            <person name="De Mita S."/>
            <person name="Krishnakumar V."/>
            <person name="Gundlach H."/>
            <person name="Zhou S."/>
            <person name="Mudge J."/>
            <person name="Bharti A.K."/>
            <person name="Murray J.D."/>
            <person name="Naoumkina M.A."/>
            <person name="Rosen B."/>
            <person name="Silverstein K.A."/>
            <person name="Tang H."/>
            <person name="Rombauts S."/>
            <person name="Zhao P.X."/>
            <person name="Zhou P."/>
            <person name="Barbe V."/>
            <person name="Bardou P."/>
            <person name="Bechner M."/>
            <person name="Bellec A."/>
            <person name="Berger A."/>
            <person name="Berges H."/>
            <person name="Bidwell S."/>
            <person name="Bisseling T."/>
            <person name="Choisne N."/>
            <person name="Couloux A."/>
            <person name="Denny R."/>
            <person name="Deshpande S."/>
            <person name="Dai X."/>
            <person name="Doyle J.J."/>
            <person name="Dudez A.M."/>
            <person name="Farmer A.D."/>
            <person name="Fouteau S."/>
            <person name="Franken C."/>
            <person name="Gibelin C."/>
            <person name="Gish J."/>
            <person name="Goldstein S."/>
            <person name="Gonzalez A.J."/>
            <person name="Green P.J."/>
            <person name="Hallab A."/>
            <person name="Hartog M."/>
            <person name="Hua A."/>
            <person name="Humphray S.J."/>
            <person name="Jeong D.H."/>
            <person name="Jing Y."/>
            <person name="Jocker A."/>
            <person name="Kenton S.M."/>
            <person name="Kim D.J."/>
            <person name="Klee K."/>
            <person name="Lai H."/>
            <person name="Lang C."/>
            <person name="Lin S."/>
            <person name="Macmil S.L."/>
            <person name="Magdelenat G."/>
            <person name="Matthews L."/>
            <person name="McCorrison J."/>
            <person name="Monaghan E.L."/>
            <person name="Mun J.H."/>
            <person name="Najar F.Z."/>
            <person name="Nicholson C."/>
            <person name="Noirot C."/>
            <person name="O'Bleness M."/>
            <person name="Paule C.R."/>
            <person name="Poulain J."/>
            <person name="Prion F."/>
            <person name="Qin B."/>
            <person name="Qu C."/>
            <person name="Retzel E.F."/>
            <person name="Riddle C."/>
            <person name="Sallet E."/>
            <person name="Samain S."/>
            <person name="Samson N."/>
            <person name="Sanders I."/>
            <person name="Saurat O."/>
            <person name="Scarpelli C."/>
            <person name="Schiex T."/>
            <person name="Segurens B."/>
            <person name="Severin A.J."/>
            <person name="Sherrier D.J."/>
            <person name="Shi R."/>
            <person name="Sims S."/>
            <person name="Singer S.R."/>
            <person name="Sinharoy S."/>
            <person name="Sterck L."/>
            <person name="Viollet A."/>
            <person name="Wang B.B."/>
            <person name="Wang K."/>
            <person name="Wang M."/>
            <person name="Wang X."/>
            <person name="Warfsmann J."/>
            <person name="Weissenbach J."/>
            <person name="White D.D."/>
            <person name="White J.D."/>
            <person name="Wiley G.B."/>
            <person name="Wincker P."/>
            <person name="Xing Y."/>
            <person name="Yang L."/>
            <person name="Yao Z."/>
            <person name="Ying F."/>
            <person name="Zhai J."/>
            <person name="Zhou L."/>
            <person name="Zuber A."/>
            <person name="Denarie J."/>
            <person name="Dixon R.A."/>
            <person name="May G.D."/>
            <person name="Schwartz D.C."/>
            <person name="Rogers J."/>
            <person name="Quetier F."/>
            <person name="Town C.D."/>
            <person name="Roe B.A."/>
        </authorList>
    </citation>
    <scope>NUCLEOTIDE SEQUENCE [LARGE SCALE GENOMIC DNA]</scope>
    <source>
        <strain evidence="1">A17</strain>
        <strain evidence="2 3">cv. Jemalong A17</strain>
    </source>
</reference>
<organism evidence="1 3">
    <name type="scientific">Medicago truncatula</name>
    <name type="common">Barrel medic</name>
    <name type="synonym">Medicago tribuloides</name>
    <dbReference type="NCBI Taxonomy" id="3880"/>
    <lineage>
        <taxon>Eukaryota</taxon>
        <taxon>Viridiplantae</taxon>
        <taxon>Streptophyta</taxon>
        <taxon>Embryophyta</taxon>
        <taxon>Tracheophyta</taxon>
        <taxon>Spermatophyta</taxon>
        <taxon>Magnoliopsida</taxon>
        <taxon>eudicotyledons</taxon>
        <taxon>Gunneridae</taxon>
        <taxon>Pentapetalae</taxon>
        <taxon>rosids</taxon>
        <taxon>fabids</taxon>
        <taxon>Fabales</taxon>
        <taxon>Fabaceae</taxon>
        <taxon>Papilionoideae</taxon>
        <taxon>50 kb inversion clade</taxon>
        <taxon>NPAAA clade</taxon>
        <taxon>Hologalegina</taxon>
        <taxon>IRL clade</taxon>
        <taxon>Trifolieae</taxon>
        <taxon>Medicago</taxon>
    </lineage>
</organism>
<dbReference type="AlphaFoldDB" id="G7J0N3"/>
<reference evidence="1 3" key="2">
    <citation type="journal article" date="2014" name="BMC Genomics">
        <title>An improved genome release (version Mt4.0) for the model legume Medicago truncatula.</title>
        <authorList>
            <person name="Tang H."/>
            <person name="Krishnakumar V."/>
            <person name="Bidwell S."/>
            <person name="Rosen B."/>
            <person name="Chan A."/>
            <person name="Zhou S."/>
            <person name="Gentzbittel L."/>
            <person name="Childs K.L."/>
            <person name="Yandell M."/>
            <person name="Gundlach H."/>
            <person name="Mayer K.F."/>
            <person name="Schwartz D.C."/>
            <person name="Town C.D."/>
        </authorList>
    </citation>
    <scope>GENOME REANNOTATION</scope>
    <source>
        <strain evidence="2 3">cv. Jemalong A17</strain>
    </source>
</reference>
<evidence type="ECO:0000313" key="3">
    <source>
        <dbReference type="Proteomes" id="UP000002051"/>
    </source>
</evidence>
<keyword evidence="3" id="KW-1185">Reference proteome</keyword>
<dbReference type="Proteomes" id="UP000002051">
    <property type="component" value="Chromosome 3"/>
</dbReference>
<name>G7J0N3_MEDTR</name>
<dbReference type="HOGENOM" id="CLU_1920200_0_0_1"/>
<evidence type="ECO:0000313" key="1">
    <source>
        <dbReference type="EMBL" id="AES69551.1"/>
    </source>
</evidence>
<gene>
    <name evidence="1" type="ordered locus">MTR_3g031350</name>
</gene>
<protein>
    <submittedName>
        <fullName evidence="1 2">Uncharacterized protein</fullName>
    </submittedName>
</protein>
<evidence type="ECO:0000313" key="2">
    <source>
        <dbReference type="EnsemblPlants" id="AES69551"/>
    </source>
</evidence>
<reference evidence="2" key="3">
    <citation type="submission" date="2015-04" db="UniProtKB">
        <authorList>
            <consortium name="EnsemblPlants"/>
        </authorList>
    </citation>
    <scope>IDENTIFICATION</scope>
    <source>
        <strain evidence="2">cv. Jemalong A17</strain>
    </source>
</reference>
<dbReference type="EnsemblPlants" id="AES69551">
    <property type="protein sequence ID" value="AES69551"/>
    <property type="gene ID" value="MTR_3g031350"/>
</dbReference>
<dbReference type="PaxDb" id="3880-AES69551"/>
<accession>G7J0N3</accession>
<sequence length="132" mass="14799">MEGCMTADRYYSSTVFLPVAKKGLACNESSEGCNCLPISNKAFSRTYIFVLQKELHVNPDINDEDYATCFIRFTHVVMMFDLTVAICIQRQVFNSIYVGTSLKAIVELQIILQELACTVLIPCSGHYIVSEP</sequence>